<organism evidence="3 4">
    <name type="scientific">Gilvimarinus gilvus</name>
    <dbReference type="NCBI Taxonomy" id="3058038"/>
    <lineage>
        <taxon>Bacteria</taxon>
        <taxon>Pseudomonadati</taxon>
        <taxon>Pseudomonadota</taxon>
        <taxon>Gammaproteobacteria</taxon>
        <taxon>Cellvibrionales</taxon>
        <taxon>Cellvibrionaceae</taxon>
        <taxon>Gilvimarinus</taxon>
    </lineage>
</organism>
<evidence type="ECO:0000259" key="2">
    <source>
        <dbReference type="Pfam" id="PF16169"/>
    </source>
</evidence>
<proteinExistence type="predicted"/>
<protein>
    <submittedName>
        <fullName evidence="3">BtrH N-terminal domain-containing protein</fullName>
    </submittedName>
</protein>
<evidence type="ECO:0000259" key="1">
    <source>
        <dbReference type="Pfam" id="PF14399"/>
    </source>
</evidence>
<dbReference type="InterPro" id="IPR032369">
    <property type="entry name" value="DUF4872"/>
</dbReference>
<dbReference type="Proteomes" id="UP001273505">
    <property type="component" value="Unassembled WGS sequence"/>
</dbReference>
<dbReference type="Pfam" id="PF14399">
    <property type="entry name" value="BtrH_N"/>
    <property type="match status" value="1"/>
</dbReference>
<comment type="caution">
    <text evidence="3">The sequence shown here is derived from an EMBL/GenBank/DDBJ whole genome shotgun (WGS) entry which is preliminary data.</text>
</comment>
<dbReference type="EMBL" id="JAXAFO010000038">
    <property type="protein sequence ID" value="MDX6851047.1"/>
    <property type="molecule type" value="Genomic_DNA"/>
</dbReference>
<evidence type="ECO:0000313" key="4">
    <source>
        <dbReference type="Proteomes" id="UP001273505"/>
    </source>
</evidence>
<name>A0ABU4S1T9_9GAMM</name>
<dbReference type="Pfam" id="PF16169">
    <property type="entry name" value="DUF4872"/>
    <property type="match status" value="1"/>
</dbReference>
<reference evidence="3 4" key="1">
    <citation type="submission" date="2023-11" db="EMBL/GenBank/DDBJ databases">
        <title>Gilvimarinus fulvus sp. nov., isolated from the surface of Kelp.</title>
        <authorList>
            <person name="Sun Y.Y."/>
            <person name="Gong Y."/>
            <person name="Du Z.J."/>
        </authorList>
    </citation>
    <scope>NUCLEOTIDE SEQUENCE [LARGE SCALE GENOMIC DNA]</scope>
    <source>
        <strain evidence="3 4">SDUM040013</strain>
    </source>
</reference>
<sequence>MTFSHSQSAHCESGVISSLLTHHGLPISEPMAFGLANALAFAYIPIVKLGGQPLIAYRLPPRAIIKGLCKRLGVEVKFHKFKDPMTAANALDDLVEKNVLVGLQTSVYYLPYFPEEMRFHFNAHNLLVYGKRETVYQISDPVFEEPMEIAPRDLNKARFVRGPLAPKGLMYTIDSVPERIDYPKVISAAIAKNVKVMTGAPLPVIGIRGIHYLAKKIDKLNGSEKDKRLYLGHIVRMQEEIGTGGAGFRFVYASFLQESAKLLGDESLTDASKAMTNVGDTWREFALIVVKECKSKEPINLKRISDKLRACAEQEKQVWLQLKSWCKQST</sequence>
<accession>A0ABU4S1T9</accession>
<dbReference type="InterPro" id="IPR026935">
    <property type="entry name" value="BtrH_N"/>
</dbReference>
<dbReference type="RefSeq" id="WP_302723979.1">
    <property type="nucleotide sequence ID" value="NZ_JAULRU010000731.1"/>
</dbReference>
<feature type="domain" description="DUF4872" evidence="2">
    <location>
        <begin position="153"/>
        <end position="321"/>
    </location>
</feature>
<evidence type="ECO:0000313" key="3">
    <source>
        <dbReference type="EMBL" id="MDX6851047.1"/>
    </source>
</evidence>
<gene>
    <name evidence="3" type="ORF">SCD92_16845</name>
</gene>
<keyword evidence="4" id="KW-1185">Reference proteome</keyword>
<feature type="domain" description="Butirosin biosynthesis protein H N-terminal" evidence="1">
    <location>
        <begin position="10"/>
        <end position="141"/>
    </location>
</feature>